<evidence type="ECO:0000259" key="1">
    <source>
        <dbReference type="Pfam" id="PF08308"/>
    </source>
</evidence>
<dbReference type="EMBL" id="DSOK01000352">
    <property type="protein sequence ID" value="HEN16344.1"/>
    <property type="molecule type" value="Genomic_DNA"/>
</dbReference>
<accession>A0A7C2JZ99</accession>
<gene>
    <name evidence="2" type="ORF">ENQ76_12855</name>
</gene>
<dbReference type="AlphaFoldDB" id="A0A7C2JZ99"/>
<dbReference type="Pfam" id="PF08308">
    <property type="entry name" value="PEGA"/>
    <property type="match status" value="1"/>
</dbReference>
<sequence>MVARRLLALLLAGSLLSTGCVSRRMTVISDPPGALVLLEGREIGYTPVSVDFTYYGTRELTLIKDGYETLTVSQPVAKPWYQQPVVEFFADNLTPGHVTDRHQFRFTLQPQRIVPNDELRQRGEMLRGEARVGR</sequence>
<organism evidence="2">
    <name type="scientific">Schlesneria paludicola</name>
    <dbReference type="NCBI Taxonomy" id="360056"/>
    <lineage>
        <taxon>Bacteria</taxon>
        <taxon>Pseudomonadati</taxon>
        <taxon>Planctomycetota</taxon>
        <taxon>Planctomycetia</taxon>
        <taxon>Planctomycetales</taxon>
        <taxon>Planctomycetaceae</taxon>
        <taxon>Schlesneria</taxon>
    </lineage>
</organism>
<reference evidence="2" key="1">
    <citation type="journal article" date="2020" name="mSystems">
        <title>Genome- and Community-Level Interaction Insights into Carbon Utilization and Element Cycling Functions of Hydrothermarchaeota in Hydrothermal Sediment.</title>
        <authorList>
            <person name="Zhou Z."/>
            <person name="Liu Y."/>
            <person name="Xu W."/>
            <person name="Pan J."/>
            <person name="Luo Z.H."/>
            <person name="Li M."/>
        </authorList>
    </citation>
    <scope>NUCLEOTIDE SEQUENCE [LARGE SCALE GENOMIC DNA]</scope>
    <source>
        <strain evidence="2">SpSt-339</strain>
    </source>
</reference>
<dbReference type="PROSITE" id="PS51257">
    <property type="entry name" value="PROKAR_LIPOPROTEIN"/>
    <property type="match status" value="1"/>
</dbReference>
<feature type="domain" description="PEGA" evidence="1">
    <location>
        <begin position="25"/>
        <end position="71"/>
    </location>
</feature>
<name>A0A7C2JZ99_9PLAN</name>
<comment type="caution">
    <text evidence="2">The sequence shown here is derived from an EMBL/GenBank/DDBJ whole genome shotgun (WGS) entry which is preliminary data.</text>
</comment>
<evidence type="ECO:0000313" key="2">
    <source>
        <dbReference type="EMBL" id="HEN16344.1"/>
    </source>
</evidence>
<dbReference type="InterPro" id="IPR013229">
    <property type="entry name" value="PEGA"/>
</dbReference>
<proteinExistence type="predicted"/>
<protein>
    <submittedName>
        <fullName evidence="2">PEGA domain-containing protein</fullName>
    </submittedName>
</protein>